<comment type="caution">
    <text evidence="1">The sequence shown here is derived from an EMBL/GenBank/DDBJ whole genome shotgun (WGS) entry which is preliminary data.</text>
</comment>
<dbReference type="AlphaFoldDB" id="A0A835VKS7"/>
<dbReference type="EMBL" id="JADCNM010000001">
    <property type="protein sequence ID" value="KAG0502582.1"/>
    <property type="molecule type" value="Genomic_DNA"/>
</dbReference>
<gene>
    <name evidence="1" type="ORF">HPP92_002654</name>
</gene>
<proteinExistence type="predicted"/>
<organism evidence="1 2">
    <name type="scientific">Vanilla planifolia</name>
    <name type="common">Vanilla</name>
    <dbReference type="NCBI Taxonomy" id="51239"/>
    <lineage>
        <taxon>Eukaryota</taxon>
        <taxon>Viridiplantae</taxon>
        <taxon>Streptophyta</taxon>
        <taxon>Embryophyta</taxon>
        <taxon>Tracheophyta</taxon>
        <taxon>Spermatophyta</taxon>
        <taxon>Magnoliopsida</taxon>
        <taxon>Liliopsida</taxon>
        <taxon>Asparagales</taxon>
        <taxon>Orchidaceae</taxon>
        <taxon>Vanilloideae</taxon>
        <taxon>Vanilleae</taxon>
        <taxon>Vanilla</taxon>
    </lineage>
</organism>
<dbReference type="Proteomes" id="UP000639772">
    <property type="component" value="Chromosome 1"/>
</dbReference>
<evidence type="ECO:0000313" key="2">
    <source>
        <dbReference type="Proteomes" id="UP000639772"/>
    </source>
</evidence>
<protein>
    <submittedName>
        <fullName evidence="1">Uncharacterized protein</fullName>
    </submittedName>
</protein>
<sequence>MLLRALDRRPALLRPRLAGWVSRCVPAARPCLRPPKGPLPIGRRRGRRGAAARAGRLPAVVTDGGNGERGTGGGGMDFFAAGIASVSAQQREAAEGRPWAVMRSRRKKELGMRGVVRGLAVAVGSLAEVSVAGRRGVRYSGEEMSRCRRRGGSGRSVI</sequence>
<accession>A0A835VKS7</accession>
<reference evidence="1 2" key="1">
    <citation type="journal article" date="2020" name="Nat. Food">
        <title>A phased Vanilla planifolia genome enables genetic improvement of flavour and production.</title>
        <authorList>
            <person name="Hasing T."/>
            <person name="Tang H."/>
            <person name="Brym M."/>
            <person name="Khazi F."/>
            <person name="Huang T."/>
            <person name="Chambers A.H."/>
        </authorList>
    </citation>
    <scope>NUCLEOTIDE SEQUENCE [LARGE SCALE GENOMIC DNA]</scope>
    <source>
        <tissue evidence="1">Leaf</tissue>
    </source>
</reference>
<name>A0A835VKS7_VANPL</name>
<evidence type="ECO:0000313" key="1">
    <source>
        <dbReference type="EMBL" id="KAG0502582.1"/>
    </source>
</evidence>